<name>A0A2T6BR54_9BACL</name>
<dbReference type="GO" id="GO:0051470">
    <property type="term" value="P:ectoine transmembrane transport"/>
    <property type="evidence" value="ECO:0007669"/>
    <property type="project" value="InterPro"/>
</dbReference>
<feature type="domain" description="Solute-binding protein family 3/N-terminal" evidence="3">
    <location>
        <begin position="43"/>
        <end position="277"/>
    </location>
</feature>
<proteinExistence type="predicted"/>
<evidence type="ECO:0000259" key="3">
    <source>
        <dbReference type="SMART" id="SM00062"/>
    </source>
</evidence>
<protein>
    <submittedName>
        <fullName evidence="4">Amino acid ABC transporter substrate-binding protein (PAAT family)</fullName>
    </submittedName>
</protein>
<dbReference type="Gene3D" id="3.40.190.10">
    <property type="entry name" value="Periplasmic binding protein-like II"/>
    <property type="match status" value="2"/>
</dbReference>
<reference evidence="4 5" key="1">
    <citation type="submission" date="2018-04" db="EMBL/GenBank/DDBJ databases">
        <title>Genomic Encyclopedia of Archaeal and Bacterial Type Strains, Phase II (KMG-II): from individual species to whole genera.</title>
        <authorList>
            <person name="Goeker M."/>
        </authorList>
    </citation>
    <scope>NUCLEOTIDE SEQUENCE [LARGE SCALE GENOMIC DNA]</scope>
    <source>
        <strain evidence="4 5">DSM 45787</strain>
    </source>
</reference>
<keyword evidence="1 2" id="KW-0732">Signal</keyword>
<dbReference type="AlphaFoldDB" id="A0A2T6BR54"/>
<sequence length="292" mass="31832">MKNNMVKIGLALVLVISLMGCGNLDVGGSGAASTLEKAKEEGKIKVGFANEKPYAYRDANGKVTGEAVEISKAIFKKMGIKEVEPVLTEFGQLIPGLKAKRFDVITAGMYITPERCKEVAFADPEYQIGEALAVKKGNPKDLHSYEDVVKNEDVKVGVMQGAIEIQYMEDLGVKKSQIKQYSDQPGVVQALKSGRVDAITMTGPSLTEILKAQGQEGIDVVKDFEQPVIDGKSVVGFGAAGFRPEDKEFRDQFTQELNKMEESGELLKILKEFNFGDENLPGDKTQEELCKG</sequence>
<feature type="signal peptide" evidence="2">
    <location>
        <begin position="1"/>
        <end position="24"/>
    </location>
</feature>
<evidence type="ECO:0000313" key="5">
    <source>
        <dbReference type="Proteomes" id="UP000244240"/>
    </source>
</evidence>
<dbReference type="EMBL" id="QBKR01000016">
    <property type="protein sequence ID" value="PTX58467.1"/>
    <property type="molecule type" value="Genomic_DNA"/>
</dbReference>
<dbReference type="SMART" id="SM00062">
    <property type="entry name" value="PBPb"/>
    <property type="match status" value="1"/>
</dbReference>
<dbReference type="PANTHER" id="PTHR35936">
    <property type="entry name" value="MEMBRANE-BOUND LYTIC MUREIN TRANSGLYCOSYLASE F"/>
    <property type="match status" value="1"/>
</dbReference>
<evidence type="ECO:0000256" key="1">
    <source>
        <dbReference type="ARBA" id="ARBA00022729"/>
    </source>
</evidence>
<organism evidence="4 5">
    <name type="scientific">Melghirimyces profundicolus</name>
    <dbReference type="NCBI Taxonomy" id="1242148"/>
    <lineage>
        <taxon>Bacteria</taxon>
        <taxon>Bacillati</taxon>
        <taxon>Bacillota</taxon>
        <taxon>Bacilli</taxon>
        <taxon>Bacillales</taxon>
        <taxon>Thermoactinomycetaceae</taxon>
        <taxon>Melghirimyces</taxon>
    </lineage>
</organism>
<dbReference type="Proteomes" id="UP000244240">
    <property type="component" value="Unassembled WGS sequence"/>
</dbReference>
<keyword evidence="5" id="KW-1185">Reference proteome</keyword>
<comment type="caution">
    <text evidence="4">The sequence shown here is derived from an EMBL/GenBank/DDBJ whole genome shotgun (WGS) entry which is preliminary data.</text>
</comment>
<dbReference type="NCBIfam" id="TIGR02995">
    <property type="entry name" value="ectoine_ehuB"/>
    <property type="match status" value="1"/>
</dbReference>
<feature type="chain" id="PRO_5039347921" evidence="2">
    <location>
        <begin position="25"/>
        <end position="292"/>
    </location>
</feature>
<dbReference type="RefSeq" id="WP_245920862.1">
    <property type="nucleotide sequence ID" value="NZ_QBKR01000016.1"/>
</dbReference>
<dbReference type="CDD" id="cd01002">
    <property type="entry name" value="PBP2_Ehub_like"/>
    <property type="match status" value="1"/>
</dbReference>
<dbReference type="InterPro" id="IPR014337">
    <property type="entry name" value="Ectoine_EhuB"/>
</dbReference>
<gene>
    <name evidence="4" type="ORF">C8P63_11654</name>
</gene>
<dbReference type="PANTHER" id="PTHR35936:SF17">
    <property type="entry name" value="ARGININE-BINDING EXTRACELLULAR PROTEIN ARTP"/>
    <property type="match status" value="1"/>
</dbReference>
<dbReference type="SUPFAM" id="SSF53850">
    <property type="entry name" value="Periplasmic binding protein-like II"/>
    <property type="match status" value="1"/>
</dbReference>
<evidence type="ECO:0000313" key="4">
    <source>
        <dbReference type="EMBL" id="PTX58467.1"/>
    </source>
</evidence>
<dbReference type="GO" id="GO:0033294">
    <property type="term" value="F:ectoine binding"/>
    <property type="evidence" value="ECO:0007669"/>
    <property type="project" value="InterPro"/>
</dbReference>
<dbReference type="InterPro" id="IPR001638">
    <property type="entry name" value="Solute-binding_3/MltF_N"/>
</dbReference>
<evidence type="ECO:0000256" key="2">
    <source>
        <dbReference type="SAM" id="SignalP"/>
    </source>
</evidence>
<dbReference type="Pfam" id="PF00497">
    <property type="entry name" value="SBP_bac_3"/>
    <property type="match status" value="1"/>
</dbReference>
<accession>A0A2T6BR54</accession>
<dbReference type="PROSITE" id="PS51257">
    <property type="entry name" value="PROKAR_LIPOPROTEIN"/>
    <property type="match status" value="1"/>
</dbReference>